<feature type="region of interest" description="Disordered" evidence="1">
    <location>
        <begin position="231"/>
        <end position="271"/>
    </location>
</feature>
<dbReference type="AlphaFoldDB" id="A0A1I4UNP6"/>
<dbReference type="STRING" id="260086.SAMN05216207_1004197"/>
<organism evidence="2 3">
    <name type="scientific">Pseudonocardia ammonioxydans</name>
    <dbReference type="NCBI Taxonomy" id="260086"/>
    <lineage>
        <taxon>Bacteria</taxon>
        <taxon>Bacillati</taxon>
        <taxon>Actinomycetota</taxon>
        <taxon>Actinomycetes</taxon>
        <taxon>Pseudonocardiales</taxon>
        <taxon>Pseudonocardiaceae</taxon>
        <taxon>Pseudonocardia</taxon>
    </lineage>
</organism>
<keyword evidence="3" id="KW-1185">Reference proteome</keyword>
<sequence>MRPRAGTPLSSPRAASCASGPTRRAIATLPPCRGRHRARRAASDAGMRVRAPPGTGACTSGPARPSTRTLPPCRGRHRACQARLGSLGARSPPPQGGNAHLRRDTGIDPHTSAAPNRARRAGSGCRAARSRPPQGGSAHLGPDTGVDPHTSAAPRATSCTSSRLRPSCTFPPTAGRQRASQRGSGVDLHASATRWADGTRGGRAHRPDRPRRQVRVHARARSAGRYLAPLLAPGLGAPAQGGRGWLRPRRGRAPGCASSRAGPVRRRAGSR</sequence>
<proteinExistence type="predicted"/>
<evidence type="ECO:0000256" key="1">
    <source>
        <dbReference type="SAM" id="MobiDB-lite"/>
    </source>
</evidence>
<protein>
    <submittedName>
        <fullName evidence="2">Uncharacterized protein</fullName>
    </submittedName>
</protein>
<reference evidence="2 3" key="1">
    <citation type="submission" date="2016-10" db="EMBL/GenBank/DDBJ databases">
        <authorList>
            <person name="de Groot N.N."/>
        </authorList>
    </citation>
    <scope>NUCLEOTIDE SEQUENCE [LARGE SCALE GENOMIC DNA]</scope>
    <source>
        <strain evidence="2 3">CGMCC 4.1877</strain>
    </source>
</reference>
<dbReference type="Proteomes" id="UP000199614">
    <property type="component" value="Unassembled WGS sequence"/>
</dbReference>
<accession>A0A1I4UNP6</accession>
<feature type="compositionally biased region" description="Low complexity" evidence="1">
    <location>
        <begin position="121"/>
        <end position="131"/>
    </location>
</feature>
<gene>
    <name evidence="2" type="ORF">SAMN05216207_1004197</name>
</gene>
<dbReference type="EMBL" id="FOUY01000004">
    <property type="protein sequence ID" value="SFM90568.1"/>
    <property type="molecule type" value="Genomic_DNA"/>
</dbReference>
<feature type="region of interest" description="Disordered" evidence="1">
    <location>
        <begin position="1"/>
        <end position="210"/>
    </location>
</feature>
<evidence type="ECO:0000313" key="3">
    <source>
        <dbReference type="Proteomes" id="UP000199614"/>
    </source>
</evidence>
<name>A0A1I4UNP6_PSUAM</name>
<evidence type="ECO:0000313" key="2">
    <source>
        <dbReference type="EMBL" id="SFM90568.1"/>
    </source>
</evidence>